<sequence length="216" mass="24448">MREKICPSKQKLRISLFPNQLSTTIHSTVGSHFEKNSLKRIPVLKKPDSSSIKELGISNSILIRDESFKSVNEKKNESCSQQVDIGKVISILEKISKTQKDLLEEKLISLSCLHSHTYPSNSSIYSKEHVENLSGNVENNGISEKFKISSLDDENIGSPELKRRTINLNGFLSSHMTSNSVKKRHFKQDLIEDDENSDQWSFCSVDSVELFSIGKY</sequence>
<keyword evidence="2" id="KW-1185">Reference proteome</keyword>
<protein>
    <submittedName>
        <fullName evidence="1">Uncharacterized protein</fullName>
    </submittedName>
</protein>
<proteinExistence type="predicted"/>
<evidence type="ECO:0000313" key="1">
    <source>
        <dbReference type="EMBL" id="KAH3673536.1"/>
    </source>
</evidence>
<gene>
    <name evidence="1" type="ORF">WICMUC_003643</name>
</gene>
<reference evidence="1" key="1">
    <citation type="journal article" date="2021" name="Open Biol.">
        <title>Shared evolutionary footprints suggest mitochondrial oxidative damage underlies multiple complex I losses in fungi.</title>
        <authorList>
            <person name="Schikora-Tamarit M.A."/>
            <person name="Marcet-Houben M."/>
            <person name="Nosek J."/>
            <person name="Gabaldon T."/>
        </authorList>
    </citation>
    <scope>NUCLEOTIDE SEQUENCE</scope>
    <source>
        <strain evidence="1">CBS6341</strain>
    </source>
</reference>
<organism evidence="1 2">
    <name type="scientific">Wickerhamomyces mucosus</name>
    <dbReference type="NCBI Taxonomy" id="1378264"/>
    <lineage>
        <taxon>Eukaryota</taxon>
        <taxon>Fungi</taxon>
        <taxon>Dikarya</taxon>
        <taxon>Ascomycota</taxon>
        <taxon>Saccharomycotina</taxon>
        <taxon>Saccharomycetes</taxon>
        <taxon>Phaffomycetales</taxon>
        <taxon>Wickerhamomycetaceae</taxon>
        <taxon>Wickerhamomyces</taxon>
    </lineage>
</organism>
<name>A0A9P8TCS2_9ASCO</name>
<comment type="caution">
    <text evidence="1">The sequence shown here is derived from an EMBL/GenBank/DDBJ whole genome shotgun (WGS) entry which is preliminary data.</text>
</comment>
<dbReference type="Proteomes" id="UP000769528">
    <property type="component" value="Unassembled WGS sequence"/>
</dbReference>
<reference evidence="1" key="2">
    <citation type="submission" date="2021-01" db="EMBL/GenBank/DDBJ databases">
        <authorList>
            <person name="Schikora-Tamarit M.A."/>
        </authorList>
    </citation>
    <scope>NUCLEOTIDE SEQUENCE</scope>
    <source>
        <strain evidence="1">CBS6341</strain>
    </source>
</reference>
<dbReference type="AlphaFoldDB" id="A0A9P8TCS2"/>
<accession>A0A9P8TCS2</accession>
<evidence type="ECO:0000313" key="2">
    <source>
        <dbReference type="Proteomes" id="UP000769528"/>
    </source>
</evidence>
<dbReference type="EMBL" id="JAEUBF010000974">
    <property type="protein sequence ID" value="KAH3673536.1"/>
    <property type="molecule type" value="Genomic_DNA"/>
</dbReference>